<dbReference type="InterPro" id="IPR043751">
    <property type="entry name" value="DUF5696"/>
</dbReference>
<evidence type="ECO:0000313" key="2">
    <source>
        <dbReference type="Proteomes" id="UP000042527"/>
    </source>
</evidence>
<dbReference type="Pfam" id="PF18952">
    <property type="entry name" value="DUF5696"/>
    <property type="match status" value="1"/>
</dbReference>
<accession>A0A0B7GX26</accession>
<keyword evidence="2" id="KW-1185">Reference proteome</keyword>
<dbReference type="RefSeq" id="WP_044635036.1">
    <property type="nucleotide sequence ID" value="NZ_CP031394.1"/>
</dbReference>
<dbReference type="EMBL" id="CDNC01000049">
    <property type="protein sequence ID" value="CEM63234.1"/>
    <property type="molecule type" value="Genomic_DNA"/>
</dbReference>
<proteinExistence type="predicted"/>
<evidence type="ECO:0000313" key="1">
    <source>
        <dbReference type="EMBL" id="CEM63234.1"/>
    </source>
</evidence>
<name>A0A0B7GX26_TREPH</name>
<dbReference type="Proteomes" id="UP000042527">
    <property type="component" value="Unassembled WGS sequence"/>
</dbReference>
<protein>
    <submittedName>
        <fullName evidence="1">Uncharacterized protein</fullName>
    </submittedName>
</protein>
<dbReference type="AlphaFoldDB" id="A0A0B7GX26"/>
<organism evidence="1 2">
    <name type="scientific">Treponema phagedenis</name>
    <dbReference type="NCBI Taxonomy" id="162"/>
    <lineage>
        <taxon>Bacteria</taxon>
        <taxon>Pseudomonadati</taxon>
        <taxon>Spirochaetota</taxon>
        <taxon>Spirochaetia</taxon>
        <taxon>Spirochaetales</taxon>
        <taxon>Treponemataceae</taxon>
        <taxon>Treponema</taxon>
    </lineage>
</organism>
<sequence length="825" mass="93783">MRMKNIRYQFFTLRLGFFLLFFFAQITALFSDETIQPLAENEYWKISIDKTNLQVSFMHKQTNQVLQSIRFDGIEGSAATKNVQKSNIIVTYMSNLRQGTVNSMDSFSYSTSFNRFEITPISNGVSLQMTLGDDSLTVDDLPKMIPVEKYTKLLLPKLSSRDDKLFRDNYRVVQNKYWVRATDTMGTLAINRLHSLIFEKSEYTKGDMAEDNAEYGYKTQYVNPSVKITVEYVLDGKDILVRVPVEKIKTTTDNPVQMIEFTPYLLSAEEKDSGYFLVPDGSGALIYFNNGKTNALSYQDTVFGRDPLKYAERFRQNNYPVTLPVYGMKKNDFAVFAIIEKGAEIAEIVADISGRSNEFNRISSRFTLLDVENVALFGNQTVTTPRIPSDVYKGDIVVRYRFLSGKDANYTAMAKEYQKYLIEQNAISVYPKENDSPFFLELIGALRKTKFFLGIPYTSTVTATTLSQGKEIYEALKNAGIKNITVLFDGLFNSGVNHSALSKISFVSGIGSKKNYLDLQNTIAADSNLFAPSINMGRVYTSKKFKPIKMAARKHDGDYADIVSFEKNTMFKKTLPYSTYYISPHVIGSYAETTVTAMNSFKPSMLHIKDLATNLIPDYNRKKNISRIHARPEYQNALSILKNSYDLVLDNPNSYALFAARYINRLPSNSNKREVTDAAVPFVQLVLDGCIPYSSDSWNSNASLGIQNSFLYAIETRSAPRFCFSYKKETVFHNIQDSELTKEFSVYYRDMIQDAIRLYHSYNVFYQEVKNANIILHTVITKDVKKIDYSNGVTVYVNYGNKNWTNGSVEVQAQNYTIIKGGAPV</sequence>
<gene>
    <name evidence="1" type="ORF">TPHV1_70097</name>
</gene>
<reference evidence="2" key="1">
    <citation type="submission" date="2015-01" db="EMBL/GenBank/DDBJ databases">
        <authorList>
            <person name="Manzoor Shahid"/>
            <person name="Zubair Saima"/>
        </authorList>
    </citation>
    <scope>NUCLEOTIDE SEQUENCE [LARGE SCALE GENOMIC DNA]</scope>
    <source>
        <strain evidence="2">V1</strain>
    </source>
</reference>